<name>X1A3V5_9ZZZZ</name>
<sequence>GSRRRKWLRQVVGACWEGALAASSASHYVERLRGTAYE</sequence>
<protein>
    <submittedName>
        <fullName evidence="1">Uncharacterized protein</fullName>
    </submittedName>
</protein>
<feature type="non-terminal residue" evidence="1">
    <location>
        <position position="1"/>
    </location>
</feature>
<dbReference type="AlphaFoldDB" id="X1A3V5"/>
<organism evidence="1">
    <name type="scientific">marine sediment metagenome</name>
    <dbReference type="NCBI Taxonomy" id="412755"/>
    <lineage>
        <taxon>unclassified sequences</taxon>
        <taxon>metagenomes</taxon>
        <taxon>ecological metagenomes</taxon>
    </lineage>
</organism>
<accession>X1A3V5</accession>
<proteinExistence type="predicted"/>
<reference evidence="1" key="1">
    <citation type="journal article" date="2014" name="Front. Microbiol.">
        <title>High frequency of phylogenetically diverse reductive dehalogenase-homologous genes in deep subseafloor sedimentary metagenomes.</title>
        <authorList>
            <person name="Kawai M."/>
            <person name="Futagami T."/>
            <person name="Toyoda A."/>
            <person name="Takaki Y."/>
            <person name="Nishi S."/>
            <person name="Hori S."/>
            <person name="Arai W."/>
            <person name="Tsubouchi T."/>
            <person name="Morono Y."/>
            <person name="Uchiyama I."/>
            <person name="Ito T."/>
            <person name="Fujiyama A."/>
            <person name="Inagaki F."/>
            <person name="Takami H."/>
        </authorList>
    </citation>
    <scope>NUCLEOTIDE SEQUENCE</scope>
    <source>
        <strain evidence="1">Expedition CK06-06</strain>
    </source>
</reference>
<comment type="caution">
    <text evidence="1">The sequence shown here is derived from an EMBL/GenBank/DDBJ whole genome shotgun (WGS) entry which is preliminary data.</text>
</comment>
<gene>
    <name evidence="1" type="ORF">S01H4_17813</name>
</gene>
<evidence type="ECO:0000313" key="1">
    <source>
        <dbReference type="EMBL" id="GAG64857.1"/>
    </source>
</evidence>
<dbReference type="EMBL" id="BART01007866">
    <property type="protein sequence ID" value="GAG64857.1"/>
    <property type="molecule type" value="Genomic_DNA"/>
</dbReference>